<dbReference type="GO" id="GO:0005829">
    <property type="term" value="C:cytosol"/>
    <property type="evidence" value="ECO:0007669"/>
    <property type="project" value="TreeGrafter"/>
</dbReference>
<dbReference type="CDD" id="cd01359">
    <property type="entry name" value="Argininosuccinate_lyase"/>
    <property type="match status" value="1"/>
</dbReference>
<dbReference type="UniPathway" id="UPA00068">
    <property type="reaction ID" value="UER00114"/>
</dbReference>
<dbReference type="Pfam" id="PF00206">
    <property type="entry name" value="Lyase_1"/>
    <property type="match status" value="1"/>
</dbReference>
<dbReference type="InterPro" id="IPR022761">
    <property type="entry name" value="Fumarate_lyase_N"/>
</dbReference>
<organism evidence="5">
    <name type="scientific">Candidatus Methanogaster sp. ANME-2c ERB4</name>
    <dbReference type="NCBI Taxonomy" id="2759911"/>
    <lineage>
        <taxon>Archaea</taxon>
        <taxon>Methanobacteriati</taxon>
        <taxon>Methanobacteriota</taxon>
        <taxon>Stenosarchaea group</taxon>
        <taxon>Methanomicrobia</taxon>
        <taxon>Methanosarcinales</taxon>
        <taxon>ANME-2 cluster</taxon>
        <taxon>Candidatus Methanogasteraceae</taxon>
        <taxon>Candidatus Methanogaster</taxon>
    </lineage>
</organism>
<dbReference type="Gene3D" id="1.10.275.10">
    <property type="entry name" value="Fumarase/aspartase (N-terminal domain)"/>
    <property type="match status" value="1"/>
</dbReference>
<keyword evidence="1 5" id="KW-0456">Lyase</keyword>
<evidence type="ECO:0000313" key="6">
    <source>
        <dbReference type="EMBL" id="QNO45803.1"/>
    </source>
</evidence>
<dbReference type="PANTHER" id="PTHR43814:SF1">
    <property type="entry name" value="ARGININOSUCCINATE LYASE"/>
    <property type="match status" value="1"/>
</dbReference>
<dbReference type="Gene3D" id="1.20.200.10">
    <property type="entry name" value="Fumarase/aspartase (Central domain)"/>
    <property type="match status" value="1"/>
</dbReference>
<feature type="domain" description="Argininosuccinate lyase C-terminal" evidence="4">
    <location>
        <begin position="357"/>
        <end position="429"/>
    </location>
</feature>
<dbReference type="InterPro" id="IPR009049">
    <property type="entry name" value="Argininosuccinate_lyase"/>
</dbReference>
<accession>A0A7G9Y8K6</accession>
<dbReference type="PRINTS" id="PR00149">
    <property type="entry name" value="FUMRATELYASE"/>
</dbReference>
<dbReference type="EC" id="4.3.2.1" evidence="1 2"/>
<dbReference type="HAMAP" id="MF_00006">
    <property type="entry name" value="Arg_succ_lyase"/>
    <property type="match status" value="1"/>
</dbReference>
<comment type="pathway">
    <text evidence="1">Amino-acid biosynthesis; L-arginine biosynthesis; L-arginine from L-ornithine and carbamoyl phosphate: step 3/3.</text>
</comment>
<keyword evidence="1" id="KW-0055">Arginine biosynthesis</keyword>
<dbReference type="PRINTS" id="PR00145">
    <property type="entry name" value="ARGSUCLYASE"/>
</dbReference>
<dbReference type="InterPro" id="IPR008948">
    <property type="entry name" value="L-Aspartase-like"/>
</dbReference>
<dbReference type="GO" id="GO:0042450">
    <property type="term" value="P:L-arginine biosynthetic process via ornithine"/>
    <property type="evidence" value="ECO:0007669"/>
    <property type="project" value="UniProtKB-UniRule"/>
</dbReference>
<evidence type="ECO:0000313" key="5">
    <source>
        <dbReference type="EMBL" id="QNO44340.1"/>
    </source>
</evidence>
<evidence type="ECO:0000259" key="3">
    <source>
        <dbReference type="Pfam" id="PF00206"/>
    </source>
</evidence>
<dbReference type="Pfam" id="PF14698">
    <property type="entry name" value="ASL_C2"/>
    <property type="match status" value="1"/>
</dbReference>
<dbReference type="EMBL" id="MT631154">
    <property type="protein sequence ID" value="QNO45803.1"/>
    <property type="molecule type" value="Genomic_DNA"/>
</dbReference>
<reference evidence="5" key="1">
    <citation type="submission" date="2020-06" db="EMBL/GenBank/DDBJ databases">
        <title>Unique genomic features of the anaerobic methanotrophic archaea.</title>
        <authorList>
            <person name="Chadwick G.L."/>
            <person name="Skennerton C.T."/>
            <person name="Laso-Perez R."/>
            <person name="Leu A.O."/>
            <person name="Speth D.R."/>
            <person name="Yu H."/>
            <person name="Morgan-Lang C."/>
            <person name="Hatzenpichler R."/>
            <person name="Goudeau D."/>
            <person name="Malmstrom R."/>
            <person name="Brazelton W.J."/>
            <person name="Woyke T."/>
            <person name="Hallam S.J."/>
            <person name="Tyson G.W."/>
            <person name="Wegener G."/>
            <person name="Boetius A."/>
            <person name="Orphan V."/>
        </authorList>
    </citation>
    <scope>NUCLEOTIDE SEQUENCE</scope>
</reference>
<feature type="domain" description="Fumarate lyase N-terminal" evidence="3">
    <location>
        <begin position="15"/>
        <end position="293"/>
    </location>
</feature>
<keyword evidence="1" id="KW-0028">Amino-acid biosynthesis</keyword>
<evidence type="ECO:0000256" key="1">
    <source>
        <dbReference type="HAMAP-Rule" id="MF_00006"/>
    </source>
</evidence>
<dbReference type="InterPro" id="IPR029419">
    <property type="entry name" value="Arg_succ_lyase_C"/>
</dbReference>
<dbReference type="SUPFAM" id="SSF48557">
    <property type="entry name" value="L-aspartase-like"/>
    <property type="match status" value="1"/>
</dbReference>
<gene>
    <name evidence="1 5" type="primary">argH</name>
    <name evidence="6" type="ORF">OLDMCBNC_00006</name>
    <name evidence="5" type="ORF">PNDBGKLA_00006</name>
</gene>
<evidence type="ECO:0000256" key="2">
    <source>
        <dbReference type="NCBIfam" id="TIGR00838"/>
    </source>
</evidence>
<comment type="catalytic activity">
    <reaction evidence="1">
        <text>2-(N(omega)-L-arginino)succinate = fumarate + L-arginine</text>
        <dbReference type="Rhea" id="RHEA:24020"/>
        <dbReference type="ChEBI" id="CHEBI:29806"/>
        <dbReference type="ChEBI" id="CHEBI:32682"/>
        <dbReference type="ChEBI" id="CHEBI:57472"/>
        <dbReference type="EC" id="4.3.2.1"/>
    </reaction>
</comment>
<dbReference type="Gene3D" id="1.10.40.30">
    <property type="entry name" value="Fumarase/aspartase (C-terminal domain)"/>
    <property type="match status" value="1"/>
</dbReference>
<dbReference type="PANTHER" id="PTHR43814">
    <property type="entry name" value="ARGININOSUCCINATE LYASE"/>
    <property type="match status" value="1"/>
</dbReference>
<dbReference type="AlphaFoldDB" id="A0A7G9Y8K6"/>
<dbReference type="FunFam" id="1.20.200.10:FF:000015">
    <property type="entry name" value="argininosuccinate lyase isoform X2"/>
    <property type="match status" value="1"/>
</dbReference>
<protein>
    <recommendedName>
        <fullName evidence="1 2">Argininosuccinate lyase</fullName>
        <shortName evidence="1">ASAL</shortName>
        <ecNumber evidence="1 2">4.3.2.1</ecNumber>
    </recommendedName>
    <alternativeName>
        <fullName evidence="1">Arginosuccinase</fullName>
    </alternativeName>
</protein>
<dbReference type="InterPro" id="IPR024083">
    <property type="entry name" value="Fumarase/histidase_N"/>
</dbReference>
<keyword evidence="1" id="KW-0963">Cytoplasm</keyword>
<dbReference type="GO" id="GO:0004056">
    <property type="term" value="F:argininosuccinate lyase activity"/>
    <property type="evidence" value="ECO:0007669"/>
    <property type="project" value="UniProtKB-UniRule"/>
</dbReference>
<dbReference type="NCBIfam" id="TIGR00838">
    <property type="entry name" value="argH"/>
    <property type="match status" value="1"/>
</dbReference>
<comment type="subcellular location">
    <subcellularLocation>
        <location evidence="1">Cytoplasm</location>
    </subcellularLocation>
</comment>
<proteinExistence type="inferred from homology"/>
<dbReference type="InterPro" id="IPR000362">
    <property type="entry name" value="Fumarate_lyase_fam"/>
</dbReference>
<sequence>MRKARLSAQPADVLRFTSSIDSDKWIFDADINVDRAHVVMLTEEGIITSETSSLILSALSVIRAEGISALPPEEDIHAAIESKLIEMVGEDTGGRMHTGRSRNDEVATCIRLRLRDELLKMMREVISLRQVLITHAKGHIETLIPGFTHTQHAQPTTLAHHLLAHAGALARDFDRLGGAYTRVNQSPLGAAAFAGTGFPVNRMRTCELLGFDGTIENSMDAVAARDFMIESVVAFANLMTDLSRIAAELILWSTSEFDYITIDDRYASTSSIMPQKKNPDVAELIRGKTGSVIAAATGILTIAKALPMSYNRDLQDATPHLRSAAQDTLASVRMTAGMIDTITVNKENLARQATAGFAMATELADTLVRSCGISFRTAHQIVGRLVRTGVPPSLEAIDEIAVSIANTRLSDLGLDGATVSSALDPMASVRTHAGGGPAPDDVTRVITIFEEKLDADRVLRNRRSEQVNLAMQLLDRETEMYV</sequence>
<dbReference type="EMBL" id="MT630954">
    <property type="protein sequence ID" value="QNO44340.1"/>
    <property type="molecule type" value="Genomic_DNA"/>
</dbReference>
<name>A0A7G9Y8K6_9EURY</name>
<comment type="similarity">
    <text evidence="1">Belongs to the lyase 1 family. Argininosuccinate lyase subfamily.</text>
</comment>
<evidence type="ECO:0000259" key="4">
    <source>
        <dbReference type="Pfam" id="PF14698"/>
    </source>
</evidence>